<keyword evidence="8" id="KW-0808">Transferase</keyword>
<keyword evidence="4" id="KW-0472">Membrane</keyword>
<dbReference type="PROSITE" id="PS50927">
    <property type="entry name" value="BULB_LECTIN"/>
    <property type="match status" value="1"/>
</dbReference>
<dbReference type="GO" id="GO:0016301">
    <property type="term" value="F:kinase activity"/>
    <property type="evidence" value="ECO:0007669"/>
    <property type="project" value="UniProtKB-KW"/>
</dbReference>
<dbReference type="SUPFAM" id="SSF51110">
    <property type="entry name" value="alpha-D-mannose-specific plant lectins"/>
    <property type="match status" value="1"/>
</dbReference>
<gene>
    <name evidence="8" type="ORF">M6B38_283695</name>
</gene>
<keyword evidence="9" id="KW-1185">Reference proteome</keyword>
<dbReference type="SMART" id="SM00473">
    <property type="entry name" value="PAN_AP"/>
    <property type="match status" value="1"/>
</dbReference>
<reference evidence="8" key="2">
    <citation type="submission" date="2023-04" db="EMBL/GenBank/DDBJ databases">
        <authorList>
            <person name="Bruccoleri R.E."/>
            <person name="Oakeley E.J."/>
            <person name="Faust A.-M."/>
            <person name="Dessus-Babus S."/>
            <person name="Altorfer M."/>
            <person name="Burckhardt D."/>
            <person name="Oertli M."/>
            <person name="Naumann U."/>
            <person name="Petersen F."/>
            <person name="Wong J."/>
        </authorList>
    </citation>
    <scope>NUCLEOTIDE SEQUENCE</scope>
    <source>
        <strain evidence="8">GSM-AAB239-AS_SAM_17_03QT</strain>
        <tissue evidence="8">Leaf</tissue>
    </source>
</reference>
<dbReference type="InterPro" id="IPR035446">
    <property type="entry name" value="SLSG/EP1"/>
</dbReference>
<evidence type="ECO:0000256" key="2">
    <source>
        <dbReference type="ARBA" id="ARBA00022729"/>
    </source>
</evidence>
<feature type="signal peptide" evidence="5">
    <location>
        <begin position="1"/>
        <end position="20"/>
    </location>
</feature>
<sequence>MKFFLVILLTMTSLVSPSTAREMLTPDRPLADDETLVSSGSTFALGFFTPTNSTNRYLGMWFNKAPDRRIVWVANRASPIVNSTGLLSIAPNGTMMITDQKSKRIVWTVGNISGSAVPAAQLLDSGNFVLKRDADNSTSRYAWQSFDHPTDTLLAGMKLGLDWTTGLSVVITAWKSHDDPSEGEYYVEMNTDTDIYLHSSSGTVWRSGPSDGINLRNAGLNYTFVNNSQESTFSFEANDRPTILAASPGGKVQLLAFSLDSQRWDLLWEEPATECDIVGHCGPNGICDIESSTVCSCLQGYVPRNPGKWASADWTDGCVRNTNFDCRNGTDGFVTVARTKLPEFSTPTTRATSLDECRLACLRNCACTAYAIDGGQYGCVIWLTDSLSNAVRINDFQQDLYVRVASSYLVSPVQPRKRKHKKLIILVCLPLGVIILATVACILLRRKTRKRGKMNI</sequence>
<dbReference type="AlphaFoldDB" id="A0AAX6I108"/>
<evidence type="ECO:0000256" key="3">
    <source>
        <dbReference type="ARBA" id="ARBA00023157"/>
    </source>
</evidence>
<dbReference type="GO" id="GO:0048544">
    <property type="term" value="P:recognition of pollen"/>
    <property type="evidence" value="ECO:0007669"/>
    <property type="project" value="InterPro"/>
</dbReference>
<evidence type="ECO:0000256" key="5">
    <source>
        <dbReference type="SAM" id="SignalP"/>
    </source>
</evidence>
<dbReference type="InterPro" id="IPR003609">
    <property type="entry name" value="Pan_app"/>
</dbReference>
<proteinExistence type="predicted"/>
<dbReference type="CDD" id="cd00054">
    <property type="entry name" value="EGF_CA"/>
    <property type="match status" value="1"/>
</dbReference>
<dbReference type="GO" id="GO:0051707">
    <property type="term" value="P:response to other organism"/>
    <property type="evidence" value="ECO:0007669"/>
    <property type="project" value="UniProtKB-ARBA"/>
</dbReference>
<feature type="domain" description="Apple" evidence="7">
    <location>
        <begin position="326"/>
        <end position="405"/>
    </location>
</feature>
<dbReference type="EMBL" id="JANAVB010005597">
    <property type="protein sequence ID" value="KAJ6846872.1"/>
    <property type="molecule type" value="Genomic_DNA"/>
</dbReference>
<keyword evidence="4" id="KW-1133">Transmembrane helix</keyword>
<evidence type="ECO:0000313" key="8">
    <source>
        <dbReference type="EMBL" id="KAJ6846872.1"/>
    </source>
</evidence>
<dbReference type="FunFam" id="2.90.10.10:FF:000005">
    <property type="entry name" value="G-type lectin S-receptor-like serine/threonine-protein kinase"/>
    <property type="match status" value="1"/>
</dbReference>
<name>A0AAX6I108_IRIPA</name>
<dbReference type="PANTHER" id="PTHR32444">
    <property type="entry name" value="BULB-TYPE LECTIN DOMAIN-CONTAINING PROTEIN"/>
    <property type="match status" value="1"/>
</dbReference>
<reference evidence="8" key="1">
    <citation type="journal article" date="2023" name="GigaByte">
        <title>Genome assembly of the bearded iris, Iris pallida Lam.</title>
        <authorList>
            <person name="Bruccoleri R.E."/>
            <person name="Oakeley E.J."/>
            <person name="Faust A.M.E."/>
            <person name="Altorfer M."/>
            <person name="Dessus-Babus S."/>
            <person name="Burckhardt D."/>
            <person name="Oertli M."/>
            <person name="Naumann U."/>
            <person name="Petersen F."/>
            <person name="Wong J."/>
        </authorList>
    </citation>
    <scope>NUCLEOTIDE SEQUENCE</scope>
    <source>
        <strain evidence="8">GSM-AAB239-AS_SAM_17_03QT</strain>
    </source>
</reference>
<dbReference type="InterPro" id="IPR001480">
    <property type="entry name" value="Bulb-type_lectin_dom"/>
</dbReference>
<evidence type="ECO:0000259" key="7">
    <source>
        <dbReference type="PROSITE" id="PS50948"/>
    </source>
</evidence>
<dbReference type="InterPro" id="IPR000858">
    <property type="entry name" value="S_locus_glycoprot_dom"/>
</dbReference>
<evidence type="ECO:0000256" key="4">
    <source>
        <dbReference type="SAM" id="Phobius"/>
    </source>
</evidence>
<evidence type="ECO:0000256" key="1">
    <source>
        <dbReference type="ARBA" id="ARBA00003061"/>
    </source>
</evidence>
<dbReference type="InterPro" id="IPR036426">
    <property type="entry name" value="Bulb-type_lectin_dom_sf"/>
</dbReference>
<organism evidence="8 9">
    <name type="scientific">Iris pallida</name>
    <name type="common">Sweet iris</name>
    <dbReference type="NCBI Taxonomy" id="29817"/>
    <lineage>
        <taxon>Eukaryota</taxon>
        <taxon>Viridiplantae</taxon>
        <taxon>Streptophyta</taxon>
        <taxon>Embryophyta</taxon>
        <taxon>Tracheophyta</taxon>
        <taxon>Spermatophyta</taxon>
        <taxon>Magnoliopsida</taxon>
        <taxon>Liliopsida</taxon>
        <taxon>Asparagales</taxon>
        <taxon>Iridaceae</taxon>
        <taxon>Iridoideae</taxon>
        <taxon>Irideae</taxon>
        <taxon>Iris</taxon>
    </lineage>
</organism>
<keyword evidence="8" id="KW-0675">Receptor</keyword>
<keyword evidence="2 5" id="KW-0732">Signal</keyword>
<dbReference type="Pfam" id="PF08276">
    <property type="entry name" value="PAN_2"/>
    <property type="match status" value="1"/>
</dbReference>
<dbReference type="Proteomes" id="UP001140949">
    <property type="component" value="Unassembled WGS sequence"/>
</dbReference>
<keyword evidence="8" id="KW-0418">Kinase</keyword>
<dbReference type="CDD" id="cd01098">
    <property type="entry name" value="PAN_AP_plant"/>
    <property type="match status" value="1"/>
</dbReference>
<protein>
    <submittedName>
        <fullName evidence="8">Receptor-like serine/threonine-protein kinase SD1-8</fullName>
    </submittedName>
</protein>
<evidence type="ECO:0000259" key="6">
    <source>
        <dbReference type="PROSITE" id="PS50927"/>
    </source>
</evidence>
<keyword evidence="3" id="KW-1015">Disulfide bond</keyword>
<dbReference type="SMART" id="SM00108">
    <property type="entry name" value="B_lectin"/>
    <property type="match status" value="1"/>
</dbReference>
<evidence type="ECO:0000313" key="9">
    <source>
        <dbReference type="Proteomes" id="UP001140949"/>
    </source>
</evidence>
<comment type="caution">
    <text evidence="8">The sequence shown here is derived from an EMBL/GenBank/DDBJ whole genome shotgun (WGS) entry which is preliminary data.</text>
</comment>
<dbReference type="PIRSF" id="PIRSF002686">
    <property type="entry name" value="SLG"/>
    <property type="match status" value="1"/>
</dbReference>
<accession>A0AAX6I108</accession>
<comment type="function">
    <text evidence="1">Involved in sporophytic self-incompatibility system (the inability of flowering plants to achieve self-fertilization).</text>
</comment>
<feature type="domain" description="Bulb-type lectin" evidence="6">
    <location>
        <begin position="21"/>
        <end position="143"/>
    </location>
</feature>
<dbReference type="SUPFAM" id="SSF57414">
    <property type="entry name" value="Hairpin loop containing domain-like"/>
    <property type="match status" value="1"/>
</dbReference>
<dbReference type="Pfam" id="PF00954">
    <property type="entry name" value="S_locus_glycop"/>
    <property type="match status" value="1"/>
</dbReference>
<feature type="chain" id="PRO_5043579108" evidence="5">
    <location>
        <begin position="21"/>
        <end position="456"/>
    </location>
</feature>
<dbReference type="Gene3D" id="2.90.10.10">
    <property type="entry name" value="Bulb-type lectin domain"/>
    <property type="match status" value="1"/>
</dbReference>
<dbReference type="CDD" id="cd00028">
    <property type="entry name" value="B_lectin"/>
    <property type="match status" value="1"/>
</dbReference>
<dbReference type="Pfam" id="PF01453">
    <property type="entry name" value="B_lectin"/>
    <property type="match status" value="1"/>
</dbReference>
<keyword evidence="4" id="KW-0812">Transmembrane</keyword>
<feature type="transmembrane region" description="Helical" evidence="4">
    <location>
        <begin position="423"/>
        <end position="444"/>
    </location>
</feature>
<dbReference type="PANTHER" id="PTHR32444:SF183">
    <property type="entry name" value="APPLE DOMAIN-CONTAINING PROTEIN"/>
    <property type="match status" value="1"/>
</dbReference>
<dbReference type="PROSITE" id="PS50948">
    <property type="entry name" value="PAN"/>
    <property type="match status" value="1"/>
</dbReference>